<evidence type="ECO:0000313" key="1">
    <source>
        <dbReference type="EMBL" id="EDM17785.1"/>
    </source>
</evidence>
<name>A6I895_RAT</name>
<organism evidence="1 2">
    <name type="scientific">Rattus norvegicus</name>
    <name type="common">Rat</name>
    <dbReference type="NCBI Taxonomy" id="10116"/>
    <lineage>
        <taxon>Eukaryota</taxon>
        <taxon>Metazoa</taxon>
        <taxon>Chordata</taxon>
        <taxon>Craniata</taxon>
        <taxon>Vertebrata</taxon>
        <taxon>Euteleostomi</taxon>
        <taxon>Mammalia</taxon>
        <taxon>Eutheria</taxon>
        <taxon>Euarchontoglires</taxon>
        <taxon>Glires</taxon>
        <taxon>Rodentia</taxon>
        <taxon>Myomorpha</taxon>
        <taxon>Muroidea</taxon>
        <taxon>Muridae</taxon>
        <taxon>Murinae</taxon>
        <taxon>Rattus</taxon>
    </lineage>
</organism>
<reference evidence="1 2" key="1">
    <citation type="submission" date="2005-09" db="EMBL/GenBank/DDBJ databases">
        <authorList>
            <person name="Mural R.J."/>
            <person name="Li P.W."/>
            <person name="Adams M.D."/>
            <person name="Amanatides P.G."/>
            <person name="Baden-Tillson H."/>
            <person name="Barnstead M."/>
            <person name="Chin S.H."/>
            <person name="Dew I."/>
            <person name="Evans C.A."/>
            <person name="Ferriera S."/>
            <person name="Flanigan M."/>
            <person name="Fosler C."/>
            <person name="Glodek A."/>
            <person name="Gu Z."/>
            <person name="Holt R.A."/>
            <person name="Jennings D."/>
            <person name="Kraft C.L."/>
            <person name="Lu F."/>
            <person name="Nguyen T."/>
            <person name="Nusskern D.R."/>
            <person name="Pfannkoch C.M."/>
            <person name="Sitter C."/>
            <person name="Sutton G.G."/>
            <person name="Venter J.C."/>
            <person name="Wang Z."/>
            <person name="Woodage T."/>
            <person name="Zheng X.H."/>
            <person name="Zhong F."/>
        </authorList>
    </citation>
    <scope>NUCLEOTIDE SEQUENCE [LARGE SCALE GENOMIC DNA]</scope>
    <source>
        <strain>BN</strain>
        <strain evidence="2">Sprague-Dawley</strain>
    </source>
</reference>
<dbReference type="EMBL" id="CH473956">
    <property type="protein sequence ID" value="EDM17785.1"/>
    <property type="molecule type" value="Genomic_DNA"/>
</dbReference>
<evidence type="ECO:0000313" key="2">
    <source>
        <dbReference type="Proteomes" id="UP000234681"/>
    </source>
</evidence>
<proteinExistence type="predicted"/>
<dbReference type="Proteomes" id="UP000234681">
    <property type="component" value="Chromosome 1"/>
</dbReference>
<protein>
    <submittedName>
        <fullName evidence="1">RCG40207</fullName>
    </submittedName>
</protein>
<dbReference type="AlphaFoldDB" id="A6I895"/>
<gene>
    <name evidence="1" type="ORF">rCG_40207</name>
</gene>
<sequence>MRGRSMTEAAWQCHYGKTEVCHWKQAFRV</sequence>
<accession>A6I895</accession>